<accession>A0A9W7G6Z8</accession>
<feature type="transmembrane region" description="Helical" evidence="2">
    <location>
        <begin position="12"/>
        <end position="33"/>
    </location>
</feature>
<gene>
    <name evidence="3" type="ORF">TrCOL_g8673</name>
</gene>
<feature type="transmembrane region" description="Helical" evidence="2">
    <location>
        <begin position="218"/>
        <end position="236"/>
    </location>
</feature>
<dbReference type="Proteomes" id="UP001165065">
    <property type="component" value="Unassembled WGS sequence"/>
</dbReference>
<sequence>MSSVAPDPLNRLKLCISFIFNNVDLLLIVLNTWSLCNSLTYESNYVPWRTVVSPTYDNGGDEKLTTFREWFPYLKNQSNYNHLEPNPYDERDLYQCDSQSMYDAFNSGDGEFLRVIPEYYDVSDMKCLNEVMQASDMDSIFLPTILPLFIVVLLTLAYKFLKSELWNHSYGTWGHVTAMVNVRNYALYRCLLVLILALAANAVAFAVGTGSAWDNPDFVIIFVVSVVNILNSYSSLRSHTDATLEVGAVADTIKIGSLKLHSKVETVMEAMEDGIMVMLTTGHDTMLTHELKVSESDCLKLKECLLGGGVVERHSVMAYLRSGGKSSTPKKIEGWENEQAEGEEGEGEKGGGGWAKKLGSFVCAQGTFFIAMLNLFGLVWEVSMDWIENNFVASFPQFIWEDQHWDTTNELWFTNGTMDGTAEVVFKTTMDTLTMDKCRRTGFAWDQFLGKPFGGLCGNPGVAVIILLVLNLSILLAIFFIAYISEVHSLEYGTFGFVQSISDAPKDAKYRRTVKFVIVLSACCAIYALYFDDNTCAWWNTDEYCNPFDWQKGQLIIMGWFNTANILFSTLRASKTKLAHSPLASGIRIPKMHVWENPKVIYELIQDGLMMYIAKGDLTILQGRLGMKKKDVDELVEAISSMEVHRDFYSGRLKVSHPETKRKGASKKDLEAKGKFQKVETEREPGVGGREDDNQL</sequence>
<feature type="compositionally biased region" description="Acidic residues" evidence="1">
    <location>
        <begin position="335"/>
        <end position="346"/>
    </location>
</feature>
<evidence type="ECO:0000256" key="2">
    <source>
        <dbReference type="SAM" id="Phobius"/>
    </source>
</evidence>
<evidence type="ECO:0000256" key="1">
    <source>
        <dbReference type="SAM" id="MobiDB-lite"/>
    </source>
</evidence>
<feature type="transmembrane region" description="Helical" evidence="2">
    <location>
        <begin position="186"/>
        <end position="206"/>
    </location>
</feature>
<comment type="caution">
    <text evidence="3">The sequence shown here is derived from an EMBL/GenBank/DDBJ whole genome shotgun (WGS) entry which is preliminary data.</text>
</comment>
<keyword evidence="4" id="KW-1185">Reference proteome</keyword>
<dbReference type="OrthoDB" id="191674at2759"/>
<proteinExistence type="predicted"/>
<evidence type="ECO:0000313" key="4">
    <source>
        <dbReference type="Proteomes" id="UP001165065"/>
    </source>
</evidence>
<evidence type="ECO:0000313" key="3">
    <source>
        <dbReference type="EMBL" id="GMI35918.1"/>
    </source>
</evidence>
<feature type="transmembrane region" description="Helical" evidence="2">
    <location>
        <begin position="550"/>
        <end position="568"/>
    </location>
</feature>
<keyword evidence="2" id="KW-1133">Transmembrane helix</keyword>
<dbReference type="AlphaFoldDB" id="A0A9W7G6Z8"/>
<feature type="region of interest" description="Disordered" evidence="1">
    <location>
        <begin position="655"/>
        <end position="696"/>
    </location>
</feature>
<name>A0A9W7G6Z8_9STRA</name>
<protein>
    <submittedName>
        <fullName evidence="3">Uncharacterized protein</fullName>
    </submittedName>
</protein>
<dbReference type="EMBL" id="BRYA01000931">
    <property type="protein sequence ID" value="GMI35918.1"/>
    <property type="molecule type" value="Genomic_DNA"/>
</dbReference>
<keyword evidence="2" id="KW-0472">Membrane</keyword>
<feature type="region of interest" description="Disordered" evidence="1">
    <location>
        <begin position="325"/>
        <end position="351"/>
    </location>
</feature>
<organism evidence="3 4">
    <name type="scientific">Triparma columacea</name>
    <dbReference type="NCBI Taxonomy" id="722753"/>
    <lineage>
        <taxon>Eukaryota</taxon>
        <taxon>Sar</taxon>
        <taxon>Stramenopiles</taxon>
        <taxon>Ochrophyta</taxon>
        <taxon>Bolidophyceae</taxon>
        <taxon>Parmales</taxon>
        <taxon>Triparmaceae</taxon>
        <taxon>Triparma</taxon>
    </lineage>
</organism>
<feature type="transmembrane region" description="Helical" evidence="2">
    <location>
        <begin position="358"/>
        <end position="380"/>
    </location>
</feature>
<feature type="compositionally biased region" description="Basic and acidic residues" evidence="1">
    <location>
        <begin position="656"/>
        <end position="696"/>
    </location>
</feature>
<feature type="transmembrane region" description="Helical" evidence="2">
    <location>
        <begin position="140"/>
        <end position="161"/>
    </location>
</feature>
<feature type="transmembrane region" description="Helical" evidence="2">
    <location>
        <begin position="462"/>
        <end position="484"/>
    </location>
</feature>
<feature type="transmembrane region" description="Helical" evidence="2">
    <location>
        <begin position="513"/>
        <end position="530"/>
    </location>
</feature>
<keyword evidence="2" id="KW-0812">Transmembrane</keyword>
<reference evidence="4" key="1">
    <citation type="journal article" date="2023" name="Commun. Biol.">
        <title>Genome analysis of Parmales, the sister group of diatoms, reveals the evolutionary specialization of diatoms from phago-mixotrophs to photoautotrophs.</title>
        <authorList>
            <person name="Ban H."/>
            <person name="Sato S."/>
            <person name="Yoshikawa S."/>
            <person name="Yamada K."/>
            <person name="Nakamura Y."/>
            <person name="Ichinomiya M."/>
            <person name="Sato N."/>
            <person name="Blanc-Mathieu R."/>
            <person name="Endo H."/>
            <person name="Kuwata A."/>
            <person name="Ogata H."/>
        </authorList>
    </citation>
    <scope>NUCLEOTIDE SEQUENCE [LARGE SCALE GENOMIC DNA]</scope>
</reference>